<name>Q6J806_9CAUD</name>
<sequence length="224" mass="24248">MEVDPLASMRCWAIEVELGGRTYDVPALSAIDWWPVLTAANPLTVLDIIESSDVDDRLLSGELEHGEMIDALREVIEEASGRSFHAAVVLAMVANAQWPVINGALVQRGFRWEGQPLGAVLDAVYAVVTTALEKDARDKFLAVLENEGLTSGKPTKRQREKLANEFESMAGPRPTQGVKSTGGPSDSGRPKTQPRLQRPRQGDPSREPTRRRGPRAGSGPAASS</sequence>
<feature type="region of interest" description="Disordered" evidence="1">
    <location>
        <begin position="165"/>
        <end position="224"/>
    </location>
</feature>
<feature type="compositionally biased region" description="Basic and acidic residues" evidence="1">
    <location>
        <begin position="200"/>
        <end position="210"/>
    </location>
</feature>
<dbReference type="Proteomes" id="UP000001245">
    <property type="component" value="Segment"/>
</dbReference>
<gene>
    <name evidence="2" type="primary">pas25</name>
</gene>
<evidence type="ECO:0000313" key="2">
    <source>
        <dbReference type="EMBL" id="AAT36773.1"/>
    </source>
</evidence>
<dbReference type="EMBL" id="AY576796">
    <property type="protein sequence ID" value="AAT36773.1"/>
    <property type="molecule type" value="Genomic_DNA"/>
</dbReference>
<dbReference type="KEGG" id="vg:2846130"/>
<proteinExistence type="predicted"/>
<reference evidence="2 3" key="1">
    <citation type="journal article" date="2004" name="Virus Genes">
        <title>The genome of phiAsp2, an actinoplanes infecting phage.</title>
        <authorList>
            <person name="Jarling M."/>
            <person name="Bartkowiak K."/>
            <person name="Pape H."/>
            <person name="Meinhardt F."/>
        </authorList>
    </citation>
    <scope>NUCLEOTIDE SEQUENCE</scope>
</reference>
<dbReference type="GeneID" id="2846130"/>
<keyword evidence="3" id="KW-1185">Reference proteome</keyword>
<feature type="compositionally biased region" description="Low complexity" evidence="1">
    <location>
        <begin position="215"/>
        <end position="224"/>
    </location>
</feature>
<evidence type="ECO:0000313" key="3">
    <source>
        <dbReference type="Proteomes" id="UP000001245"/>
    </source>
</evidence>
<protein>
    <submittedName>
        <fullName evidence="2">Pas25</fullName>
    </submittedName>
</protein>
<organism evidence="2 3">
    <name type="scientific">Actinoplanes phage phiAsp2</name>
    <dbReference type="NCBI Taxonomy" id="279303"/>
    <lineage>
        <taxon>Viruses</taxon>
        <taxon>Duplodnaviria</taxon>
        <taxon>Heunggongvirae</taxon>
        <taxon>Uroviricota</taxon>
        <taxon>Caudoviricetes</taxon>
        <taxon>Aspduovirus</taxon>
        <taxon>Aspduovirus Asp2</taxon>
    </lineage>
</organism>
<dbReference type="RefSeq" id="YP_024811.1">
    <property type="nucleotide sequence ID" value="NC_005885.1"/>
</dbReference>
<accession>Q6J806</accession>
<evidence type="ECO:0000256" key="1">
    <source>
        <dbReference type="SAM" id="MobiDB-lite"/>
    </source>
</evidence>